<organism evidence="1 2">
    <name type="scientific">Goodfellowiella coeruleoviolacea</name>
    <dbReference type="NCBI Taxonomy" id="334858"/>
    <lineage>
        <taxon>Bacteria</taxon>
        <taxon>Bacillati</taxon>
        <taxon>Actinomycetota</taxon>
        <taxon>Actinomycetes</taxon>
        <taxon>Pseudonocardiales</taxon>
        <taxon>Pseudonocardiaceae</taxon>
        <taxon>Goodfellowiella</taxon>
    </lineage>
</organism>
<dbReference type="Proteomes" id="UP001206128">
    <property type="component" value="Unassembled WGS sequence"/>
</dbReference>
<accession>A0AAE3GAD0</accession>
<name>A0AAE3GAD0_9PSEU</name>
<gene>
    <name evidence="1" type="ORF">LX83_000487</name>
</gene>
<keyword evidence="2" id="KW-1185">Reference proteome</keyword>
<evidence type="ECO:0000313" key="1">
    <source>
        <dbReference type="EMBL" id="MCP2163647.1"/>
    </source>
</evidence>
<evidence type="ECO:0000313" key="2">
    <source>
        <dbReference type="Proteomes" id="UP001206128"/>
    </source>
</evidence>
<protein>
    <submittedName>
        <fullName evidence="1">Alpha/beta hydrolase family</fullName>
    </submittedName>
</protein>
<dbReference type="InterPro" id="IPR029058">
    <property type="entry name" value="AB_hydrolase_fold"/>
</dbReference>
<dbReference type="Gene3D" id="3.40.50.1820">
    <property type="entry name" value="alpha/beta hydrolase"/>
    <property type="match status" value="1"/>
</dbReference>
<dbReference type="AlphaFoldDB" id="A0AAE3GAD0"/>
<reference evidence="1" key="1">
    <citation type="submission" date="2022-06" db="EMBL/GenBank/DDBJ databases">
        <title>Genomic Encyclopedia of Archaeal and Bacterial Type Strains, Phase II (KMG-II): from individual species to whole genera.</title>
        <authorList>
            <person name="Goeker M."/>
        </authorList>
    </citation>
    <scope>NUCLEOTIDE SEQUENCE</scope>
    <source>
        <strain evidence="1">DSM 43935</strain>
    </source>
</reference>
<keyword evidence="1" id="KW-0378">Hydrolase</keyword>
<dbReference type="GO" id="GO:0016787">
    <property type="term" value="F:hydrolase activity"/>
    <property type="evidence" value="ECO:0007669"/>
    <property type="project" value="UniProtKB-KW"/>
</dbReference>
<sequence>MSSNEVLLNVDQYGELVQLRVPALGIRGEAERSVPIEQTGRGTHALLPGSRFVVIEGAGRGIFTGDADRYNMQLLAFISKLPNGVAK</sequence>
<dbReference type="SUPFAM" id="SSF53474">
    <property type="entry name" value="alpha/beta-Hydrolases"/>
    <property type="match status" value="1"/>
</dbReference>
<proteinExistence type="predicted"/>
<comment type="caution">
    <text evidence="1">The sequence shown here is derived from an EMBL/GenBank/DDBJ whole genome shotgun (WGS) entry which is preliminary data.</text>
</comment>
<dbReference type="RefSeq" id="WP_253766475.1">
    <property type="nucleotide sequence ID" value="NZ_JAMTCK010000001.1"/>
</dbReference>
<dbReference type="EMBL" id="JAMTCK010000001">
    <property type="protein sequence ID" value="MCP2163647.1"/>
    <property type="molecule type" value="Genomic_DNA"/>
</dbReference>